<dbReference type="RefSeq" id="WP_393176984.1">
    <property type="nucleotide sequence ID" value="NZ_JBICRM010000057.1"/>
</dbReference>
<dbReference type="InterPro" id="IPR029063">
    <property type="entry name" value="SAM-dependent_MTases_sf"/>
</dbReference>
<evidence type="ECO:0000256" key="3">
    <source>
        <dbReference type="ARBA" id="ARBA00022691"/>
    </source>
</evidence>
<dbReference type="InterPro" id="IPR004033">
    <property type="entry name" value="UbiE/COQ5_MeTrFase"/>
</dbReference>
<dbReference type="Gene3D" id="3.40.50.150">
    <property type="entry name" value="Vaccinia Virus protein VP39"/>
    <property type="match status" value="1"/>
</dbReference>
<dbReference type="PANTHER" id="PTHR43591">
    <property type="entry name" value="METHYLTRANSFERASE"/>
    <property type="match status" value="1"/>
</dbReference>
<dbReference type="SUPFAM" id="SSF53335">
    <property type="entry name" value="S-adenosyl-L-methionine-dependent methyltransferases"/>
    <property type="match status" value="1"/>
</dbReference>
<evidence type="ECO:0000259" key="4">
    <source>
        <dbReference type="Pfam" id="PF08241"/>
    </source>
</evidence>
<dbReference type="PANTHER" id="PTHR43591:SF24">
    <property type="entry name" value="2-METHOXY-6-POLYPRENYL-1,4-BENZOQUINOL METHYLASE, MITOCHONDRIAL"/>
    <property type="match status" value="1"/>
</dbReference>
<reference evidence="5 6" key="1">
    <citation type="submission" date="2024-10" db="EMBL/GenBank/DDBJ databases">
        <authorList>
            <person name="Topkara A.R."/>
            <person name="Saygin H."/>
        </authorList>
    </citation>
    <scope>NUCLEOTIDE SEQUENCE [LARGE SCALE GENOMIC DNA]</scope>
    <source>
        <strain evidence="5 6">M3C6</strain>
    </source>
</reference>
<keyword evidence="2" id="KW-0808">Transferase</keyword>
<dbReference type="InterPro" id="IPR013216">
    <property type="entry name" value="Methyltransf_11"/>
</dbReference>
<accession>A0ABW7AXL9</accession>
<evidence type="ECO:0000256" key="2">
    <source>
        <dbReference type="ARBA" id="ARBA00022679"/>
    </source>
</evidence>
<evidence type="ECO:0000313" key="6">
    <source>
        <dbReference type="Proteomes" id="UP001603978"/>
    </source>
</evidence>
<gene>
    <name evidence="5" type="ORF">ACFLIM_47400</name>
</gene>
<keyword evidence="3" id="KW-0949">S-adenosyl-L-methionine</keyword>
<keyword evidence="6" id="KW-1185">Reference proteome</keyword>
<dbReference type="EMBL" id="JBICRM010000057">
    <property type="protein sequence ID" value="MFG1710813.1"/>
    <property type="molecule type" value="Genomic_DNA"/>
</dbReference>
<dbReference type="Proteomes" id="UP001603978">
    <property type="component" value="Unassembled WGS sequence"/>
</dbReference>
<comment type="caution">
    <text evidence="5">The sequence shown here is derived from an EMBL/GenBank/DDBJ whole genome shotgun (WGS) entry which is preliminary data.</text>
</comment>
<dbReference type="GO" id="GO:0008168">
    <property type="term" value="F:methyltransferase activity"/>
    <property type="evidence" value="ECO:0007669"/>
    <property type="project" value="UniProtKB-KW"/>
</dbReference>
<proteinExistence type="predicted"/>
<name>A0ABW7AXL9_9ACTN</name>
<dbReference type="GO" id="GO:0032259">
    <property type="term" value="P:methylation"/>
    <property type="evidence" value="ECO:0007669"/>
    <property type="project" value="UniProtKB-KW"/>
</dbReference>
<feature type="domain" description="Methyltransferase type 11" evidence="4">
    <location>
        <begin position="38"/>
        <end position="133"/>
    </location>
</feature>
<evidence type="ECO:0000313" key="5">
    <source>
        <dbReference type="EMBL" id="MFG1710813.1"/>
    </source>
</evidence>
<organism evidence="5 6">
    <name type="scientific">Nonomuraea marmarensis</name>
    <dbReference type="NCBI Taxonomy" id="3351344"/>
    <lineage>
        <taxon>Bacteria</taxon>
        <taxon>Bacillati</taxon>
        <taxon>Actinomycetota</taxon>
        <taxon>Actinomycetes</taxon>
        <taxon>Streptosporangiales</taxon>
        <taxon>Streptosporangiaceae</taxon>
        <taxon>Nonomuraea</taxon>
    </lineage>
</organism>
<dbReference type="Pfam" id="PF08241">
    <property type="entry name" value="Methyltransf_11"/>
    <property type="match status" value="1"/>
</dbReference>
<protein>
    <submittedName>
        <fullName evidence="5">Methyltransferase domain-containing protein</fullName>
    </submittedName>
</protein>
<evidence type="ECO:0000256" key="1">
    <source>
        <dbReference type="ARBA" id="ARBA00022603"/>
    </source>
</evidence>
<dbReference type="PROSITE" id="PS51608">
    <property type="entry name" value="SAM_MT_UBIE"/>
    <property type="match status" value="1"/>
</dbReference>
<keyword evidence="1 5" id="KW-0489">Methyltransferase</keyword>
<sequence>MKRFAGSYLDGASLHPEIQRVRTAALEVFAPTEGERLLDAGCGVGEVARQLATRVGPTGSIAAVDLSEDAISTARARHDGSPITYAVGDVTALDFPEGHFDGVRCERVLQHLSDPDGAVKELMRVTRRGGRICVIDTD</sequence>
<dbReference type="CDD" id="cd02440">
    <property type="entry name" value="AdoMet_MTases"/>
    <property type="match status" value="1"/>
</dbReference>